<dbReference type="OrthoDB" id="8936231at2759"/>
<feature type="region of interest" description="Disordered" evidence="2">
    <location>
        <begin position="145"/>
        <end position="193"/>
    </location>
</feature>
<feature type="compositionally biased region" description="Low complexity" evidence="2">
    <location>
        <begin position="174"/>
        <end position="185"/>
    </location>
</feature>
<dbReference type="EMBL" id="SRMA01026406">
    <property type="protein sequence ID" value="TRY84418.1"/>
    <property type="molecule type" value="Genomic_DNA"/>
</dbReference>
<keyword evidence="5" id="KW-1185">Reference proteome</keyword>
<evidence type="ECO:0000313" key="5">
    <source>
        <dbReference type="Proteomes" id="UP000316079"/>
    </source>
</evidence>
<dbReference type="InterPro" id="IPR042314">
    <property type="entry name" value="TMEM121"/>
</dbReference>
<dbReference type="PANTHER" id="PTHR31046">
    <property type="entry name" value="TRANSMEMBRANE PROTEIN 121"/>
    <property type="match status" value="1"/>
</dbReference>
<feature type="region of interest" description="Disordered" evidence="2">
    <location>
        <begin position="528"/>
        <end position="583"/>
    </location>
</feature>
<evidence type="ECO:0000256" key="2">
    <source>
        <dbReference type="SAM" id="MobiDB-lite"/>
    </source>
</evidence>
<dbReference type="AlphaFoldDB" id="A0A553Q3B7"/>
<feature type="compositionally biased region" description="Basic and acidic residues" evidence="2">
    <location>
        <begin position="145"/>
        <end position="154"/>
    </location>
</feature>
<proteinExistence type="inferred from homology"/>
<protein>
    <submittedName>
        <fullName evidence="4">Uncharacterized protein</fullName>
    </submittedName>
</protein>
<comment type="caution">
    <text evidence="4">The sequence shown here is derived from an EMBL/GenBank/DDBJ whole genome shotgun (WGS) entry which is preliminary data.</text>
</comment>
<reference evidence="4 5" key="1">
    <citation type="journal article" date="2019" name="Sci. Data">
        <title>Hybrid genome assembly and annotation of Danionella translucida.</title>
        <authorList>
            <person name="Kadobianskyi M."/>
            <person name="Schulze L."/>
            <person name="Schuelke M."/>
            <person name="Judkewitz B."/>
        </authorList>
    </citation>
    <scope>NUCLEOTIDE SEQUENCE [LARGE SCALE GENOMIC DNA]</scope>
    <source>
        <strain evidence="4 5">Bolton</strain>
    </source>
</reference>
<sequence length="599" mass="66511">MKFREKQISEELGQFYQQGLMVAQMLHQIAHSIKEKPGEKERSVGSRAAVSYRAASEEKALEDNVASPPGDLTHEFVRKKCACSLHCWTRHLIPSASFTPYVQKPNQSRVTFENFSPTRNEREGGRERERFSSFVGGARRRRGTFAKDKVENTIRRTSLTSAQTELRRSRPRVRAAPAGASSSSRQSEEKPAFAAGNQPLEDSLSSFCAQSAPHGQCRGLFFTSSYDEEPCGDNSARVRTLEEDRFVLKLLCMLMLPSPQVCVSTLVTVSTMAVVDLYLLEQSMLGLRGGAHPAVWPCVTVALGDLCFLLVLRFISVGVVSEARSPRRGFANALWFLFLSLLQLKLFFVCQNYRQERRPPDPLARKTLTLLLSVCLPSLFLILTGADYMTPLRRKQEVRSRLLWVVVDLLDVLDLQAGLWEVQGTVGVPLWVEGIVFFYCYVLLLLLPCVSLTELGGTGLSTSRKEAIYPWLSLVTINVLTLVPRGVGMLWYRDQRISTVFLGKNLLALAVKLSSAWDRHKKGRGDLVGVGASTGSRNQSRGASSEQATEEQQGCTSPVPSSTRCHTLSRSHGQSHSFSHVGLDPAETSLGPVYISHEL</sequence>
<keyword evidence="3" id="KW-0472">Membrane</keyword>
<evidence type="ECO:0000313" key="4">
    <source>
        <dbReference type="EMBL" id="TRY84418.1"/>
    </source>
</evidence>
<name>A0A553Q3B7_9TELE</name>
<dbReference type="Proteomes" id="UP000316079">
    <property type="component" value="Unassembled WGS sequence"/>
</dbReference>
<organism evidence="4 5">
    <name type="scientific">Danionella cerebrum</name>
    <dbReference type="NCBI Taxonomy" id="2873325"/>
    <lineage>
        <taxon>Eukaryota</taxon>
        <taxon>Metazoa</taxon>
        <taxon>Chordata</taxon>
        <taxon>Craniata</taxon>
        <taxon>Vertebrata</taxon>
        <taxon>Euteleostomi</taxon>
        <taxon>Actinopterygii</taxon>
        <taxon>Neopterygii</taxon>
        <taxon>Teleostei</taxon>
        <taxon>Ostariophysi</taxon>
        <taxon>Cypriniformes</taxon>
        <taxon>Danionidae</taxon>
        <taxon>Danioninae</taxon>
        <taxon>Danionella</taxon>
    </lineage>
</organism>
<dbReference type="Pfam" id="PF14997">
    <property type="entry name" value="CECR6_TMEM121"/>
    <property type="match status" value="1"/>
</dbReference>
<comment type="similarity">
    <text evidence="1">Belongs to the TMEM121 family.</text>
</comment>
<evidence type="ECO:0000256" key="3">
    <source>
        <dbReference type="SAM" id="Phobius"/>
    </source>
</evidence>
<dbReference type="PANTHER" id="PTHR31046:SF4">
    <property type="entry name" value="TRANSMEMBRANE PROTEIN 121-LIKE ISOFORM X1"/>
    <property type="match status" value="1"/>
</dbReference>
<accession>A0A553Q3B7</accession>
<feature type="transmembrane region" description="Helical" evidence="3">
    <location>
        <begin position="246"/>
        <end position="274"/>
    </location>
</feature>
<keyword evidence="3" id="KW-0812">Transmembrane</keyword>
<feature type="transmembrane region" description="Helical" evidence="3">
    <location>
        <begin position="468"/>
        <end position="492"/>
    </location>
</feature>
<gene>
    <name evidence="4" type="ORF">DNTS_035754</name>
</gene>
<feature type="transmembrane region" description="Helical" evidence="3">
    <location>
        <begin position="294"/>
        <end position="317"/>
    </location>
</feature>
<feature type="transmembrane region" description="Helical" evidence="3">
    <location>
        <begin position="368"/>
        <end position="390"/>
    </location>
</feature>
<feature type="compositionally biased region" description="Polar residues" evidence="2">
    <location>
        <begin position="155"/>
        <end position="164"/>
    </location>
</feature>
<keyword evidence="3" id="KW-1133">Transmembrane helix</keyword>
<evidence type="ECO:0000256" key="1">
    <source>
        <dbReference type="ARBA" id="ARBA00007711"/>
    </source>
</evidence>
<feature type="transmembrane region" description="Helical" evidence="3">
    <location>
        <begin position="329"/>
        <end position="348"/>
    </location>
</feature>
<dbReference type="InterPro" id="IPR032776">
    <property type="entry name" value="CECR6/TMEM121"/>
</dbReference>
<feature type="transmembrane region" description="Helical" evidence="3">
    <location>
        <begin position="426"/>
        <end position="447"/>
    </location>
</feature>
<feature type="compositionally biased region" description="Polar residues" evidence="2">
    <location>
        <begin position="533"/>
        <end position="578"/>
    </location>
</feature>